<proteinExistence type="predicted"/>
<feature type="compositionally biased region" description="Basic and acidic residues" evidence="1">
    <location>
        <begin position="184"/>
        <end position="193"/>
    </location>
</feature>
<accession>A0A545AKL0</accession>
<dbReference type="OrthoDB" id="3295129at2"/>
<organism evidence="2 3">
    <name type="scientific">Cryptosporangium phraense</name>
    <dbReference type="NCBI Taxonomy" id="2593070"/>
    <lineage>
        <taxon>Bacteria</taxon>
        <taxon>Bacillati</taxon>
        <taxon>Actinomycetota</taxon>
        <taxon>Actinomycetes</taxon>
        <taxon>Cryptosporangiales</taxon>
        <taxon>Cryptosporangiaceae</taxon>
        <taxon>Cryptosporangium</taxon>
    </lineage>
</organism>
<name>A0A545AKL0_9ACTN</name>
<feature type="compositionally biased region" description="Low complexity" evidence="1">
    <location>
        <begin position="196"/>
        <end position="205"/>
    </location>
</feature>
<evidence type="ECO:0000256" key="1">
    <source>
        <dbReference type="SAM" id="MobiDB-lite"/>
    </source>
</evidence>
<sequence>MDQHPRARPSDTAELPAGVADPLLWRVAYDVAAAHQPGADGRCLNWQCTNLAPGECAVAADAHRALQLACPGWSPHPEPKPAPASPSTPVYAGQRQVPKAADLPGTRDWANRFPGWFTPRSAEAPTASGESVRWPGPEQRNLTSSGRRAFPPAGTKPANTEAQHRTGARTFVWLPYRPPCSTPQRRERAERPPGPRAHAAYAQSA</sequence>
<dbReference type="Proteomes" id="UP000317982">
    <property type="component" value="Unassembled WGS sequence"/>
</dbReference>
<feature type="compositionally biased region" description="Pro residues" evidence="1">
    <location>
        <begin position="74"/>
        <end position="86"/>
    </location>
</feature>
<feature type="region of interest" description="Disordered" evidence="1">
    <location>
        <begin position="74"/>
        <end position="93"/>
    </location>
</feature>
<reference evidence="2 3" key="1">
    <citation type="submission" date="2019-07" db="EMBL/GenBank/DDBJ databases">
        <title>Cryptosporangium phraense sp. nov., isolated from plant litter.</title>
        <authorList>
            <person name="Suriyachadkun C."/>
        </authorList>
    </citation>
    <scope>NUCLEOTIDE SEQUENCE [LARGE SCALE GENOMIC DNA]</scope>
    <source>
        <strain evidence="2 3">A-T 5661</strain>
    </source>
</reference>
<keyword evidence="3" id="KW-1185">Reference proteome</keyword>
<comment type="caution">
    <text evidence="2">The sequence shown here is derived from an EMBL/GenBank/DDBJ whole genome shotgun (WGS) entry which is preliminary data.</text>
</comment>
<evidence type="ECO:0000313" key="2">
    <source>
        <dbReference type="EMBL" id="TQS41811.1"/>
    </source>
</evidence>
<protein>
    <submittedName>
        <fullName evidence="2">Uncharacterized protein</fullName>
    </submittedName>
</protein>
<gene>
    <name evidence="2" type="ORF">FL583_27640</name>
</gene>
<evidence type="ECO:0000313" key="3">
    <source>
        <dbReference type="Proteomes" id="UP000317982"/>
    </source>
</evidence>
<feature type="region of interest" description="Disordered" evidence="1">
    <location>
        <begin position="98"/>
        <end position="205"/>
    </location>
</feature>
<dbReference type="InParanoid" id="A0A545AKL0"/>
<dbReference type="AlphaFoldDB" id="A0A545AKL0"/>
<dbReference type="EMBL" id="VIRS01000022">
    <property type="protein sequence ID" value="TQS41811.1"/>
    <property type="molecule type" value="Genomic_DNA"/>
</dbReference>